<dbReference type="GO" id="GO:0016787">
    <property type="term" value="F:hydrolase activity"/>
    <property type="evidence" value="ECO:0007669"/>
    <property type="project" value="InterPro"/>
</dbReference>
<dbReference type="SUPFAM" id="SSF56300">
    <property type="entry name" value="Metallo-dependent phosphatases"/>
    <property type="match status" value="1"/>
</dbReference>
<dbReference type="NCBIfam" id="TIGR00024">
    <property type="entry name" value="SbcD_rel_arch"/>
    <property type="match status" value="1"/>
</dbReference>
<evidence type="ECO:0000313" key="2">
    <source>
        <dbReference type="EMBL" id="EQD48778.1"/>
    </source>
</evidence>
<dbReference type="AlphaFoldDB" id="T0ZW50"/>
<reference evidence="2" key="1">
    <citation type="submission" date="2013-08" db="EMBL/GenBank/DDBJ databases">
        <authorList>
            <person name="Mendez C."/>
            <person name="Richter M."/>
            <person name="Ferrer M."/>
            <person name="Sanchez J."/>
        </authorList>
    </citation>
    <scope>NUCLEOTIDE SEQUENCE</scope>
</reference>
<name>T0ZW50_9ZZZZ</name>
<dbReference type="PANTHER" id="PTHR39323:SF1">
    <property type="entry name" value="BLR1149 PROTEIN"/>
    <property type="match status" value="1"/>
</dbReference>
<dbReference type="InterPro" id="IPR004376">
    <property type="entry name" value="Pesterase_MJ0037"/>
</dbReference>
<protein>
    <recommendedName>
        <fullName evidence="1">Calcineurin-like phosphoesterase domain-containing protein</fullName>
    </recommendedName>
</protein>
<dbReference type="InterPro" id="IPR029052">
    <property type="entry name" value="Metallo-depent_PP-like"/>
</dbReference>
<dbReference type="InterPro" id="IPR024173">
    <property type="entry name" value="Pesterase_MJ0037-like"/>
</dbReference>
<gene>
    <name evidence="2" type="ORF">B2A_07862</name>
</gene>
<dbReference type="Gene3D" id="3.60.21.10">
    <property type="match status" value="1"/>
</dbReference>
<dbReference type="PANTHER" id="PTHR39323">
    <property type="entry name" value="BLR1149 PROTEIN"/>
    <property type="match status" value="1"/>
</dbReference>
<sequence length="250" mass="28324">MMLEENIELIDGKPIAYLKDLKALAISDLHLGYEGMMSKEGVLIPPVNLKRILESIEESMSNRDVKSLIIDGDIKNEFSTVGQAEFNELYDLIMFSRSKKLELILIKGNHDNFVERYKEPFKLKVHRQEARIGRYLFFHGEEMPISIERGVEVLVMGHEHPAVGIYDSIGKQEKLKCFLYGKYKRRKLLVLPASNFFAGGTAVNIEPKENLLAPIFGRVDIDKMHAIVLGYGSTIDFGTVKALRKAAVPK</sequence>
<dbReference type="InterPro" id="IPR004843">
    <property type="entry name" value="Calcineurin-like_PHP"/>
</dbReference>
<feature type="domain" description="Calcineurin-like phosphoesterase" evidence="1">
    <location>
        <begin position="22"/>
        <end position="141"/>
    </location>
</feature>
<proteinExistence type="predicted"/>
<evidence type="ECO:0000259" key="1">
    <source>
        <dbReference type="Pfam" id="PF00149"/>
    </source>
</evidence>
<comment type="caution">
    <text evidence="2">The sequence shown here is derived from an EMBL/GenBank/DDBJ whole genome shotgun (WGS) entry which is preliminary data.</text>
</comment>
<reference evidence="2" key="2">
    <citation type="journal article" date="2014" name="ISME J.">
        <title>Microbial stratification in low pH oxic and suboxic macroscopic growths along an acid mine drainage.</title>
        <authorList>
            <person name="Mendez-Garcia C."/>
            <person name="Mesa V."/>
            <person name="Sprenger R.R."/>
            <person name="Richter M."/>
            <person name="Diez M.S."/>
            <person name="Solano J."/>
            <person name="Bargiela R."/>
            <person name="Golyshina O.V."/>
            <person name="Manteca A."/>
            <person name="Ramos J.L."/>
            <person name="Gallego J.R."/>
            <person name="Llorente I."/>
            <person name="Martins Dos Santos V.A."/>
            <person name="Jensen O.N."/>
            <person name="Pelaez A.I."/>
            <person name="Sanchez J."/>
            <person name="Ferrer M."/>
        </authorList>
    </citation>
    <scope>NUCLEOTIDE SEQUENCE</scope>
</reference>
<accession>T0ZW50</accession>
<dbReference type="PIRSF" id="PIRSF000887">
    <property type="entry name" value="Pesterase_MJ0037"/>
    <property type="match status" value="1"/>
</dbReference>
<dbReference type="EMBL" id="AUZZ01005652">
    <property type="protein sequence ID" value="EQD48778.1"/>
    <property type="molecule type" value="Genomic_DNA"/>
</dbReference>
<organism evidence="2">
    <name type="scientific">mine drainage metagenome</name>
    <dbReference type="NCBI Taxonomy" id="410659"/>
    <lineage>
        <taxon>unclassified sequences</taxon>
        <taxon>metagenomes</taxon>
        <taxon>ecological metagenomes</taxon>
    </lineage>
</organism>
<dbReference type="Pfam" id="PF00149">
    <property type="entry name" value="Metallophos"/>
    <property type="match status" value="1"/>
</dbReference>
<dbReference type="CDD" id="cd07391">
    <property type="entry name" value="MPP_PF1019"/>
    <property type="match status" value="1"/>
</dbReference>